<accession>A0A1H7KKX1</accession>
<dbReference type="RefSeq" id="WP_089907114.1">
    <property type="nucleotide sequence ID" value="NZ_FOBB01000001.1"/>
</dbReference>
<evidence type="ECO:0000313" key="3">
    <source>
        <dbReference type="EMBL" id="SEK87156.1"/>
    </source>
</evidence>
<dbReference type="SUPFAM" id="SSF81296">
    <property type="entry name" value="E set domains"/>
    <property type="match status" value="1"/>
</dbReference>
<evidence type="ECO:0000259" key="2">
    <source>
        <dbReference type="Pfam" id="PF01833"/>
    </source>
</evidence>
<gene>
    <name evidence="3" type="ORF">SAMN04488505_1011044</name>
</gene>
<feature type="domain" description="IPT/TIG" evidence="2">
    <location>
        <begin position="38"/>
        <end position="108"/>
    </location>
</feature>
<dbReference type="OrthoDB" id="670402at2"/>
<name>A0A1H7KKX1_9BACT</name>
<dbReference type="Pfam" id="PF01833">
    <property type="entry name" value="TIG"/>
    <property type="match status" value="1"/>
</dbReference>
<dbReference type="PROSITE" id="PS51257">
    <property type="entry name" value="PROKAR_LIPOPROTEIN"/>
    <property type="match status" value="1"/>
</dbReference>
<dbReference type="Proteomes" id="UP000198984">
    <property type="component" value="Unassembled WGS sequence"/>
</dbReference>
<dbReference type="AlphaFoldDB" id="A0A1H7KKX1"/>
<sequence>MKGKVVMLALMAACMCWLCSCDVNTQAVSNISVTVIPHGSTSTFLAISGKGFSRKAAENKVIIGVKDASVVSATPQRLIVKVPGDVQGKLPVTVKVKEQTSNTAYVQYAIAATLAEALRP</sequence>
<evidence type="ECO:0000313" key="4">
    <source>
        <dbReference type="Proteomes" id="UP000198984"/>
    </source>
</evidence>
<dbReference type="InterPro" id="IPR014756">
    <property type="entry name" value="Ig_E-set"/>
</dbReference>
<dbReference type="InterPro" id="IPR002909">
    <property type="entry name" value="IPT_dom"/>
</dbReference>
<proteinExistence type="predicted"/>
<protein>
    <submittedName>
        <fullName evidence="3">IPT/TIG domain-containing protein</fullName>
    </submittedName>
</protein>
<feature type="chain" id="PRO_5011691621" evidence="1">
    <location>
        <begin position="26"/>
        <end position="120"/>
    </location>
</feature>
<dbReference type="Gene3D" id="2.60.40.10">
    <property type="entry name" value="Immunoglobulins"/>
    <property type="match status" value="1"/>
</dbReference>
<feature type="signal peptide" evidence="1">
    <location>
        <begin position="1"/>
        <end position="25"/>
    </location>
</feature>
<dbReference type="EMBL" id="FOBB01000001">
    <property type="protein sequence ID" value="SEK87156.1"/>
    <property type="molecule type" value="Genomic_DNA"/>
</dbReference>
<evidence type="ECO:0000256" key="1">
    <source>
        <dbReference type="SAM" id="SignalP"/>
    </source>
</evidence>
<keyword evidence="1" id="KW-0732">Signal</keyword>
<dbReference type="InterPro" id="IPR013783">
    <property type="entry name" value="Ig-like_fold"/>
</dbReference>
<organism evidence="3 4">
    <name type="scientific">Chitinophaga rupis</name>
    <dbReference type="NCBI Taxonomy" id="573321"/>
    <lineage>
        <taxon>Bacteria</taxon>
        <taxon>Pseudomonadati</taxon>
        <taxon>Bacteroidota</taxon>
        <taxon>Chitinophagia</taxon>
        <taxon>Chitinophagales</taxon>
        <taxon>Chitinophagaceae</taxon>
        <taxon>Chitinophaga</taxon>
    </lineage>
</organism>
<keyword evidence="4" id="KW-1185">Reference proteome</keyword>
<reference evidence="3 4" key="1">
    <citation type="submission" date="2016-10" db="EMBL/GenBank/DDBJ databases">
        <authorList>
            <person name="de Groot N.N."/>
        </authorList>
    </citation>
    <scope>NUCLEOTIDE SEQUENCE [LARGE SCALE GENOMIC DNA]</scope>
    <source>
        <strain evidence="3 4">DSM 21039</strain>
    </source>
</reference>